<dbReference type="AlphaFoldDB" id="Q4SF24"/>
<name>Q4SF24_TETNG</name>
<sequence>MLSIRGERLQMRLSSGNQRGSVASREAWGEHGGAESKVKRGGKCGGGWRCGGGSSRWWCSVERDAWRDGVHGRGGTKRGGWREREWDTHTHTHTCHYYNNHYNRPRYRFA</sequence>
<dbReference type="EMBL" id="CAAE01014609">
    <property type="protein sequence ID" value="CAG00758.1"/>
    <property type="molecule type" value="Genomic_DNA"/>
</dbReference>
<gene>
    <name evidence="2" type="ORF">GSTENG00019289001</name>
</gene>
<reference evidence="2" key="1">
    <citation type="journal article" date="2004" name="Nature">
        <title>Genome duplication in the teleost fish Tetraodon nigroviridis reveals the early vertebrate proto-karyotype.</title>
        <authorList>
            <person name="Jaillon O."/>
            <person name="Aury J.-M."/>
            <person name="Brunet F."/>
            <person name="Petit J.-L."/>
            <person name="Stange-Thomann N."/>
            <person name="Mauceli E."/>
            <person name="Bouneau L."/>
            <person name="Fischer C."/>
            <person name="Ozouf-Costaz C."/>
            <person name="Bernot A."/>
            <person name="Nicaud S."/>
            <person name="Jaffe D."/>
            <person name="Fisher S."/>
            <person name="Lutfalla G."/>
            <person name="Dossat C."/>
            <person name="Segurens B."/>
            <person name="Dasilva C."/>
            <person name="Salanoubat M."/>
            <person name="Levy M."/>
            <person name="Boudet N."/>
            <person name="Castellano S."/>
            <person name="Anthouard V."/>
            <person name="Jubin C."/>
            <person name="Castelli V."/>
            <person name="Katinka M."/>
            <person name="Vacherie B."/>
            <person name="Biemont C."/>
            <person name="Skalli Z."/>
            <person name="Cattolico L."/>
            <person name="Poulain J."/>
            <person name="De Berardinis V."/>
            <person name="Cruaud C."/>
            <person name="Duprat S."/>
            <person name="Brottier P."/>
            <person name="Coutanceau J.-P."/>
            <person name="Gouzy J."/>
            <person name="Parra G."/>
            <person name="Lardier G."/>
            <person name="Chapple C."/>
            <person name="McKernan K.J."/>
            <person name="McEwan P."/>
            <person name="Bosak S."/>
            <person name="Kellis M."/>
            <person name="Volff J.-N."/>
            <person name="Guigo R."/>
            <person name="Zody M.C."/>
            <person name="Mesirov J."/>
            <person name="Lindblad-Toh K."/>
            <person name="Birren B."/>
            <person name="Nusbaum C."/>
            <person name="Kahn D."/>
            <person name="Robinson-Rechavi M."/>
            <person name="Laudet V."/>
            <person name="Schachter V."/>
            <person name="Quetier F."/>
            <person name="Saurin W."/>
            <person name="Scarpelli C."/>
            <person name="Wincker P."/>
            <person name="Lander E.S."/>
            <person name="Weissenbach J."/>
            <person name="Roest Crollius H."/>
        </authorList>
    </citation>
    <scope>NUCLEOTIDE SEQUENCE [LARGE SCALE GENOMIC DNA]</scope>
</reference>
<protein>
    <submittedName>
        <fullName evidence="2">(spotted green pufferfish) hypothetical protein</fullName>
    </submittedName>
</protein>
<feature type="compositionally biased region" description="Polar residues" evidence="1">
    <location>
        <begin position="12"/>
        <end position="21"/>
    </location>
</feature>
<evidence type="ECO:0000256" key="1">
    <source>
        <dbReference type="SAM" id="MobiDB-lite"/>
    </source>
</evidence>
<evidence type="ECO:0000313" key="2">
    <source>
        <dbReference type="EMBL" id="CAG00758.1"/>
    </source>
</evidence>
<feature type="compositionally biased region" description="Basic and acidic residues" evidence="1">
    <location>
        <begin position="27"/>
        <end position="38"/>
    </location>
</feature>
<comment type="caution">
    <text evidence="2">The sequence shown here is derived from an EMBL/GenBank/DDBJ whole genome shotgun (WGS) entry which is preliminary data.</text>
</comment>
<proteinExistence type="predicted"/>
<reference evidence="2" key="2">
    <citation type="submission" date="2004-02" db="EMBL/GenBank/DDBJ databases">
        <authorList>
            <consortium name="Genoscope"/>
            <consortium name="Whitehead Institute Centre for Genome Research"/>
        </authorList>
    </citation>
    <scope>NUCLEOTIDE SEQUENCE</scope>
</reference>
<organism evidence="2">
    <name type="scientific">Tetraodon nigroviridis</name>
    <name type="common">Spotted green pufferfish</name>
    <name type="synonym">Chelonodon nigroviridis</name>
    <dbReference type="NCBI Taxonomy" id="99883"/>
    <lineage>
        <taxon>Eukaryota</taxon>
        <taxon>Metazoa</taxon>
        <taxon>Chordata</taxon>
        <taxon>Craniata</taxon>
        <taxon>Vertebrata</taxon>
        <taxon>Euteleostomi</taxon>
        <taxon>Actinopterygii</taxon>
        <taxon>Neopterygii</taxon>
        <taxon>Teleostei</taxon>
        <taxon>Neoteleostei</taxon>
        <taxon>Acanthomorphata</taxon>
        <taxon>Eupercaria</taxon>
        <taxon>Tetraodontiformes</taxon>
        <taxon>Tetradontoidea</taxon>
        <taxon>Tetraodontidae</taxon>
        <taxon>Tetraodon</taxon>
    </lineage>
</organism>
<feature type="compositionally biased region" description="Basic and acidic residues" evidence="1">
    <location>
        <begin position="1"/>
        <end position="10"/>
    </location>
</feature>
<feature type="region of interest" description="Disordered" evidence="1">
    <location>
        <begin position="1"/>
        <end position="40"/>
    </location>
</feature>
<accession>Q4SF24</accession>
<dbReference type="KEGG" id="tng:GSTEN00019289G001"/>